<gene>
    <name evidence="2" type="ORF">SAMN02927935_03872</name>
</gene>
<dbReference type="Proteomes" id="UP000183031">
    <property type="component" value="Unassembled WGS sequence"/>
</dbReference>
<evidence type="ECO:0000313" key="2">
    <source>
        <dbReference type="EMBL" id="SCZ06545.1"/>
    </source>
</evidence>
<proteinExistence type="predicted"/>
<accession>A0A1G5L0Z9</accession>
<dbReference type="RefSeq" id="WP_021505694.1">
    <property type="nucleotide sequence ID" value="NZ_CBCSIN010000008.1"/>
</dbReference>
<feature type="signal peptide" evidence="1">
    <location>
        <begin position="1"/>
        <end position="24"/>
    </location>
</feature>
<protein>
    <submittedName>
        <fullName evidence="2">Uncharacterized protein</fullName>
    </submittedName>
</protein>
<keyword evidence="3" id="KW-1185">Reference proteome</keyword>
<name>A0A1G5L0Z9_9GAMM</name>
<dbReference type="EMBL" id="FMUT01000011">
    <property type="protein sequence ID" value="SCZ06545.1"/>
    <property type="molecule type" value="Genomic_DNA"/>
</dbReference>
<keyword evidence="1" id="KW-0732">Signal</keyword>
<sequence length="158" mass="16986">MQHVRKFVISCLFASIMLPGMAFAEDPPVTPLATGIVSSGVAEAQVTEAVRHGEILTIKVRFKGLKDNLNGQGLYSSLDKSSLEKSFYILVGNKKYLLLTDSNNVPLASPNVSFSSSSGIPYVATWFGSFPAPPPDVKEVYLTIANVEPLGPIAITDR</sequence>
<organism evidence="2 3">
    <name type="scientific">Serratia nematodiphila</name>
    <dbReference type="NCBI Taxonomy" id="458197"/>
    <lineage>
        <taxon>Bacteria</taxon>
        <taxon>Pseudomonadati</taxon>
        <taxon>Pseudomonadota</taxon>
        <taxon>Gammaproteobacteria</taxon>
        <taxon>Enterobacterales</taxon>
        <taxon>Yersiniaceae</taxon>
        <taxon>Serratia</taxon>
    </lineage>
</organism>
<feature type="chain" id="PRO_5046452554" evidence="1">
    <location>
        <begin position="25"/>
        <end position="158"/>
    </location>
</feature>
<comment type="caution">
    <text evidence="2">The sequence shown here is derived from an EMBL/GenBank/DDBJ whole genome shotgun (WGS) entry which is preliminary data.</text>
</comment>
<evidence type="ECO:0000256" key="1">
    <source>
        <dbReference type="SAM" id="SignalP"/>
    </source>
</evidence>
<evidence type="ECO:0000313" key="3">
    <source>
        <dbReference type="Proteomes" id="UP000183031"/>
    </source>
</evidence>
<reference evidence="2 3" key="1">
    <citation type="submission" date="2016-10" db="EMBL/GenBank/DDBJ databases">
        <authorList>
            <person name="Varghese N."/>
            <person name="Submissions S."/>
        </authorList>
    </citation>
    <scope>NUCLEOTIDE SEQUENCE [LARGE SCALE GENOMIC DNA]</scope>
    <source>
        <strain evidence="2 3">CGMCC 1.6853</strain>
    </source>
</reference>